<dbReference type="OrthoDB" id="5191115at2"/>
<comment type="subcellular location">
    <subcellularLocation>
        <location evidence="3">Cytoplasm</location>
    </subcellularLocation>
</comment>
<dbReference type="GO" id="GO:0051087">
    <property type="term" value="F:protein-folding chaperone binding"/>
    <property type="evidence" value="ECO:0007669"/>
    <property type="project" value="InterPro"/>
</dbReference>
<dbReference type="HAMAP" id="MF_01151">
    <property type="entry name" value="GrpE"/>
    <property type="match status" value="1"/>
</dbReference>
<comment type="caution">
    <text evidence="7">The sequence shown here is derived from an EMBL/GenBank/DDBJ whole genome shotgun (WGS) entry which is preliminary data.</text>
</comment>
<keyword evidence="3 4" id="KW-0346">Stress response</keyword>
<organism evidence="7 8">
    <name type="scientific">Acidithrix ferrooxidans</name>
    <dbReference type="NCBI Taxonomy" id="1280514"/>
    <lineage>
        <taxon>Bacteria</taxon>
        <taxon>Bacillati</taxon>
        <taxon>Actinomycetota</taxon>
        <taxon>Acidimicrobiia</taxon>
        <taxon>Acidimicrobiales</taxon>
        <taxon>Acidimicrobiaceae</taxon>
        <taxon>Acidithrix</taxon>
    </lineage>
</organism>
<evidence type="ECO:0000256" key="1">
    <source>
        <dbReference type="ARBA" id="ARBA00009054"/>
    </source>
</evidence>
<dbReference type="InterPro" id="IPR000740">
    <property type="entry name" value="GrpE"/>
</dbReference>
<protein>
    <recommendedName>
        <fullName evidence="3 4">Protein GrpE</fullName>
    </recommendedName>
    <alternativeName>
        <fullName evidence="3">HSP-70 cofactor</fullName>
    </alternativeName>
</protein>
<dbReference type="STRING" id="1280514.AXFE_11700"/>
<dbReference type="EMBL" id="JXYS01000027">
    <property type="protein sequence ID" value="KJF17888.1"/>
    <property type="molecule type" value="Genomic_DNA"/>
</dbReference>
<dbReference type="Gene3D" id="3.90.20.20">
    <property type="match status" value="1"/>
</dbReference>
<dbReference type="InterPro" id="IPR013805">
    <property type="entry name" value="GrpE_CC"/>
</dbReference>
<keyword evidence="2 3" id="KW-0143">Chaperone</keyword>
<dbReference type="GO" id="GO:0051082">
    <property type="term" value="F:unfolded protein binding"/>
    <property type="evidence" value="ECO:0007669"/>
    <property type="project" value="TreeGrafter"/>
</dbReference>
<name>A0A0D8HIY6_9ACTN</name>
<dbReference type="PANTHER" id="PTHR21237">
    <property type="entry name" value="GRPE PROTEIN"/>
    <property type="match status" value="1"/>
</dbReference>
<dbReference type="PROSITE" id="PS01071">
    <property type="entry name" value="GRPE"/>
    <property type="match status" value="1"/>
</dbReference>
<evidence type="ECO:0000256" key="3">
    <source>
        <dbReference type="HAMAP-Rule" id="MF_01151"/>
    </source>
</evidence>
<dbReference type="AlphaFoldDB" id="A0A0D8HIY6"/>
<comment type="similarity">
    <text evidence="1 3 5">Belongs to the GrpE family.</text>
</comment>
<dbReference type="Pfam" id="PF01025">
    <property type="entry name" value="GrpE"/>
    <property type="match status" value="1"/>
</dbReference>
<dbReference type="PRINTS" id="PR00773">
    <property type="entry name" value="GRPEPROTEIN"/>
</dbReference>
<dbReference type="PATRIC" id="fig|1280514.3.peg.1531"/>
<gene>
    <name evidence="3 7" type="primary">grpE</name>
    <name evidence="7" type="ORF">AXFE_11700</name>
</gene>
<evidence type="ECO:0000256" key="5">
    <source>
        <dbReference type="RuleBase" id="RU004478"/>
    </source>
</evidence>
<dbReference type="SUPFAM" id="SSF58014">
    <property type="entry name" value="Coiled-coil domain of nucleotide exchange factor GrpE"/>
    <property type="match status" value="1"/>
</dbReference>
<accession>A0A0D8HIY6</accession>
<dbReference type="GO" id="GO:0000774">
    <property type="term" value="F:adenyl-nucleotide exchange factor activity"/>
    <property type="evidence" value="ECO:0007669"/>
    <property type="project" value="InterPro"/>
</dbReference>
<comment type="function">
    <text evidence="3 4">Participates actively in the response to hyperosmotic and heat shock by preventing the aggregation of stress-denatured proteins, in association with DnaK and GrpE. It is the nucleotide exchange factor for DnaK and may function as a thermosensor. Unfolded proteins bind initially to DnaJ; upon interaction with the DnaJ-bound protein, DnaK hydrolyzes its bound ATP, resulting in the formation of a stable complex. GrpE releases ADP from DnaK; ATP binding to DnaK triggers the release of the substrate protein, thus completing the reaction cycle. Several rounds of ATP-dependent interactions between DnaJ, DnaK and GrpE are required for fully efficient folding.</text>
</comment>
<evidence type="ECO:0000313" key="8">
    <source>
        <dbReference type="Proteomes" id="UP000032360"/>
    </source>
</evidence>
<evidence type="ECO:0000256" key="6">
    <source>
        <dbReference type="SAM" id="MobiDB-lite"/>
    </source>
</evidence>
<feature type="region of interest" description="Disordered" evidence="6">
    <location>
        <begin position="1"/>
        <end position="31"/>
    </location>
</feature>
<proteinExistence type="inferred from homology"/>
<dbReference type="GO" id="GO:0005737">
    <property type="term" value="C:cytoplasm"/>
    <property type="evidence" value="ECO:0007669"/>
    <property type="project" value="UniProtKB-SubCell"/>
</dbReference>
<evidence type="ECO:0000256" key="2">
    <source>
        <dbReference type="ARBA" id="ARBA00023186"/>
    </source>
</evidence>
<dbReference type="Gene3D" id="2.30.22.10">
    <property type="entry name" value="Head domain of nucleotide exchange factor GrpE"/>
    <property type="match status" value="1"/>
</dbReference>
<keyword evidence="8" id="KW-1185">Reference proteome</keyword>
<evidence type="ECO:0000256" key="4">
    <source>
        <dbReference type="RuleBase" id="RU000639"/>
    </source>
</evidence>
<keyword evidence="3" id="KW-0963">Cytoplasm</keyword>
<dbReference type="RefSeq" id="WP_052604937.1">
    <property type="nucleotide sequence ID" value="NZ_JXYS01000027.1"/>
</dbReference>
<evidence type="ECO:0000313" key="7">
    <source>
        <dbReference type="EMBL" id="KJF17888.1"/>
    </source>
</evidence>
<dbReference type="Proteomes" id="UP000032360">
    <property type="component" value="Unassembled WGS sequence"/>
</dbReference>
<dbReference type="GO" id="GO:0042803">
    <property type="term" value="F:protein homodimerization activity"/>
    <property type="evidence" value="ECO:0007669"/>
    <property type="project" value="InterPro"/>
</dbReference>
<dbReference type="SUPFAM" id="SSF51064">
    <property type="entry name" value="Head domain of nucleotide exchange factor GrpE"/>
    <property type="match status" value="1"/>
</dbReference>
<dbReference type="InterPro" id="IPR009012">
    <property type="entry name" value="GrpE_head"/>
</dbReference>
<dbReference type="CDD" id="cd00446">
    <property type="entry name" value="GrpE"/>
    <property type="match status" value="1"/>
</dbReference>
<comment type="subunit">
    <text evidence="3">Homodimer.</text>
</comment>
<dbReference type="GO" id="GO:0006457">
    <property type="term" value="P:protein folding"/>
    <property type="evidence" value="ECO:0007669"/>
    <property type="project" value="InterPro"/>
</dbReference>
<reference evidence="7 8" key="1">
    <citation type="submission" date="2015-01" db="EMBL/GenBank/DDBJ databases">
        <title>Draft genome of the acidophilic iron oxidizer Acidithrix ferrooxidans strain Py-F3.</title>
        <authorList>
            <person name="Poehlein A."/>
            <person name="Eisen S."/>
            <person name="Schloemann M."/>
            <person name="Johnson B.D."/>
            <person name="Daniel R."/>
            <person name="Muehling M."/>
        </authorList>
    </citation>
    <scope>NUCLEOTIDE SEQUENCE [LARGE SCALE GENOMIC DNA]</scope>
    <source>
        <strain evidence="7 8">Py-F3</strain>
    </source>
</reference>
<dbReference type="PANTHER" id="PTHR21237:SF23">
    <property type="entry name" value="GRPE PROTEIN HOMOLOG, MITOCHONDRIAL"/>
    <property type="match status" value="1"/>
</dbReference>
<sequence>MSDSDAPLEAEGAITRADDGTFGDQNQEIDGNGGAIFDDFTENGDEVIVPDLIDETLADDEVPSWDNLADVVSQITKERDDYLDALQRTKADFDNFRRRTARLEAEASERRVVALLERLIPSLDDLASLLAHKVGAPDEELVTKTIRPIFSALANEGLVVIEEVGAEFDPEIHQAVAHEDGDGPAKVAEIFRSGYLWKGKTIRPAMVKVVG</sequence>